<name>A0A9N9EYJ6_9GLOM</name>
<feature type="region of interest" description="Disordered" evidence="1">
    <location>
        <begin position="54"/>
        <end position="95"/>
    </location>
</feature>
<evidence type="ECO:0000256" key="1">
    <source>
        <dbReference type="SAM" id="MobiDB-lite"/>
    </source>
</evidence>
<feature type="compositionally biased region" description="Low complexity" evidence="1">
    <location>
        <begin position="78"/>
        <end position="87"/>
    </location>
</feature>
<gene>
    <name evidence="2" type="ORF">FCALED_LOCUS3561</name>
</gene>
<dbReference type="Proteomes" id="UP000789570">
    <property type="component" value="Unassembled WGS sequence"/>
</dbReference>
<dbReference type="AlphaFoldDB" id="A0A9N9EYJ6"/>
<proteinExistence type="predicted"/>
<protein>
    <submittedName>
        <fullName evidence="2">885_t:CDS:1</fullName>
    </submittedName>
</protein>
<accession>A0A9N9EYJ6</accession>
<evidence type="ECO:0000313" key="3">
    <source>
        <dbReference type="Proteomes" id="UP000789570"/>
    </source>
</evidence>
<evidence type="ECO:0000313" key="2">
    <source>
        <dbReference type="EMBL" id="CAG8498100.1"/>
    </source>
</evidence>
<comment type="caution">
    <text evidence="2">The sequence shown here is derived from an EMBL/GenBank/DDBJ whole genome shotgun (WGS) entry which is preliminary data.</text>
</comment>
<keyword evidence="3" id="KW-1185">Reference proteome</keyword>
<organism evidence="2 3">
    <name type="scientific">Funneliformis caledonium</name>
    <dbReference type="NCBI Taxonomy" id="1117310"/>
    <lineage>
        <taxon>Eukaryota</taxon>
        <taxon>Fungi</taxon>
        <taxon>Fungi incertae sedis</taxon>
        <taxon>Mucoromycota</taxon>
        <taxon>Glomeromycotina</taxon>
        <taxon>Glomeromycetes</taxon>
        <taxon>Glomerales</taxon>
        <taxon>Glomeraceae</taxon>
        <taxon>Funneliformis</taxon>
    </lineage>
</organism>
<sequence length="109" mass="12707">MKQIVHLIQQDLCIPKYAEDFSTSDLTELVDMTEDNIIMYTKASYKDMFKKIEKNKELRNNSQSSKNKKRKQEENEENVVVNQGESSKPSSGIIKTTDFDKMRIDNLLN</sequence>
<dbReference type="EMBL" id="CAJVPQ010000631">
    <property type="protein sequence ID" value="CAG8498100.1"/>
    <property type="molecule type" value="Genomic_DNA"/>
</dbReference>
<reference evidence="2" key="1">
    <citation type="submission" date="2021-06" db="EMBL/GenBank/DDBJ databases">
        <authorList>
            <person name="Kallberg Y."/>
            <person name="Tangrot J."/>
            <person name="Rosling A."/>
        </authorList>
    </citation>
    <scope>NUCLEOTIDE SEQUENCE</scope>
    <source>
        <strain evidence="2">UK204</strain>
    </source>
</reference>